<accession>A0A127ZEU6</accession>
<dbReference type="SMART" id="SM00326">
    <property type="entry name" value="SH3"/>
    <property type="match status" value="1"/>
</dbReference>
<dbReference type="InterPro" id="IPR029071">
    <property type="entry name" value="Ubiquitin-like_domsf"/>
</dbReference>
<dbReference type="Pfam" id="PF00788">
    <property type="entry name" value="RA"/>
    <property type="match status" value="1"/>
</dbReference>
<evidence type="ECO:0000256" key="1">
    <source>
        <dbReference type="ARBA" id="ARBA00022443"/>
    </source>
</evidence>
<feature type="compositionally biased region" description="Low complexity" evidence="3">
    <location>
        <begin position="435"/>
        <end position="448"/>
    </location>
</feature>
<protein>
    <recommendedName>
        <fullName evidence="7">SH3 domain-containing protein</fullName>
    </recommendedName>
</protein>
<feature type="compositionally biased region" description="Low complexity" evidence="3">
    <location>
        <begin position="1490"/>
        <end position="1502"/>
    </location>
</feature>
<dbReference type="SUPFAM" id="SSF50044">
    <property type="entry name" value="SH3-domain"/>
    <property type="match status" value="1"/>
</dbReference>
<feature type="region of interest" description="Disordered" evidence="3">
    <location>
        <begin position="698"/>
        <end position="759"/>
    </location>
</feature>
<dbReference type="PANTHER" id="PTHR47775">
    <property type="entry name" value="BUD SITE SELECTION PROTEIN 14"/>
    <property type="match status" value="1"/>
</dbReference>
<reference evidence="6" key="1">
    <citation type="submission" date="2014-06" db="EMBL/GenBank/DDBJ databases">
        <authorList>
            <person name="Ju J."/>
            <person name="Zhang J."/>
        </authorList>
    </citation>
    <scope>NUCLEOTIDE SEQUENCE</scope>
    <source>
        <strain evidence="6">SscI8</strain>
    </source>
</reference>
<keyword evidence="1 2" id="KW-0728">SH3 domain</keyword>
<feature type="compositionally biased region" description="Basic and acidic residues" evidence="3">
    <location>
        <begin position="378"/>
        <end position="389"/>
    </location>
</feature>
<feature type="region of interest" description="Disordered" evidence="3">
    <location>
        <begin position="94"/>
        <end position="129"/>
    </location>
</feature>
<dbReference type="Pfam" id="PF00018">
    <property type="entry name" value="SH3_1"/>
    <property type="match status" value="1"/>
</dbReference>
<dbReference type="FunFam" id="2.30.30.40:FF:000035">
    <property type="entry name" value="SH3 domain containing protein"/>
    <property type="match status" value="1"/>
</dbReference>
<evidence type="ECO:0000313" key="6">
    <source>
        <dbReference type="EMBL" id="CDU24576.1"/>
    </source>
</evidence>
<gene>
    <name evidence="6" type="ORF">SPSC_04077</name>
</gene>
<sequence>MTPVKPTLTLDVNLGSSGLAGIGGSGTSTTLRAHQNAVNSKIQNQIHASTFGPQSNHNADHDRAYAHDDFEQQPDNGGFSSDEDAQDVYAAATSRLRAGNSSAGAKATRDDAHPATRSQYQQQRDANRMSNASDYDVYGHDEYAHNGHYSHHQIADGIHDEMVYEDEEDEDEIEDDESDLSSSPSIPDENIDFDLVYALHNFVATVEGQATVHKGNSLTLLDDSNSYWWLVRVLRTQEVGYIPAENIETPFERLARLNKHRNVDLTSATDDDHIQVPEKIFTSHLVKARNATGTAGVSLHSGKLSALSRRAQGAPAPLTKEQIRSKRGVVFGPSTYLEHSGDEYSDYDKDSEEHDLEYEEDPDAEYDEEDEEQDDGQDDGHGEQDDQAHHHNNVGFNKMEPDDGMEWDGQEAERIQQQQQDAMRQDHQQGRTILQQAAEAQQQIASHAYAQQYARGPAGRSQGSADQSQWSKDAQAKEPSPYQHQAPQQQQYAPANQNIADAHMYANGRSSTSSQQLSVAGPSYGQLGSGRVPGEHMRTTSAERSVSSINSSGSVAYDANSRPTSIAMSRNSTSSSSGGFLPSQIQRERANSDASANSTIIAGDASSLSDKEKRKSNRISKGNDSYDTSEEKAGKKRSGVFSLFSRKDKKDRKSGNFDDRDSMVGISSEDSLNARGRGSPASGAIVVNPAVQAANAGLQPGQSIGMGRAVQERDRATQEAYQRQFLSPQNSSYDSTNIASPTGLTDKKRLQQRPGSLIGPSGLTPMLSVLRVFAGEGVDSDSTFKTVLLNDSTRSADLQRQALQRFGVNLHDMDKYVLTIKRLEGDERPLDADEHPLELFNTLTDILQQGQVTVPSVKRSSVGSISSISSNLSTHPAIARLGNDFSDDHAVKFYISRRDRLQGYVDLNGADESGRSGNISDLSVSQDNSNVTSLSLNGDDAARSSHSSLLTGETSETVQSPTARFALRLIIYSSDLPEGIVFDPQSNALIPATSLRERLSRRPDAATEPASQPRFREKILTFPRNTTVAEVVEEGLDRFGIAEGVVEGGDDVEDRPSRRKSRLHVKYGLAVQAADGERVLAPTSKVLDAYPSPPAFKLGIGNRRSVDGKRRSIDTAALLGASDDVGVHDPIFVLRQITHAHLGPKARQRMTNTVGARAHSPTDNKLAAVHETRQMQAQLGSPRLGGTKDLLQDGQAKPTTGRTPQEIIAAQRAAAAERNAAVLGAQRNTQQGVDVVLSNQARIRSSKLGSNKFRYSYVPADGQERDISSIIEEVMKDQMQTSQDSQMNSSSDAGLRPINARPHFGTKKSMQSDLTADEYASARSSSPAESPLSLDEVNFEVRPSPTSQLNGGVAPLAFGKQSNKVGAETAGIGAAAGGDLLDTLLRGSTQSTSNVEERINAVLDRVQTPTLSSGGKEGAAGSTRALITDGTQSPAADIQRTSKAVPVAAGGAAAGAGATTAATAAAHKKQLSVGSEFSNSRDTSSPLTVGTSSAATHATNTTGTMLTPLSTFVAGRQPTDMRSASALGGADGGASGSRSTTPSAYPSVAALSFGADDASLSHLYTIVEAAARRDPRKKLLSHTSMSSISSAASPVLNSSALMGSVSGSAGGGGAGSRPGSKLSNVASKLSLMLEDERDALKPEPGGLFAPAMPFVEDKKVREAYNGINRQLGDIDDSLDSLLADVIRIF</sequence>
<feature type="compositionally biased region" description="Acidic residues" evidence="3">
    <location>
        <begin position="353"/>
        <end position="377"/>
    </location>
</feature>
<feature type="compositionally biased region" description="Polar residues" evidence="3">
    <location>
        <begin position="915"/>
        <end position="936"/>
    </location>
</feature>
<feature type="compositionally biased region" description="Polar residues" evidence="3">
    <location>
        <begin position="116"/>
        <end position="129"/>
    </location>
</feature>
<dbReference type="PANTHER" id="PTHR47775:SF1">
    <property type="entry name" value="BUD SITE SELECTION PROTEIN 14"/>
    <property type="match status" value="1"/>
</dbReference>
<dbReference type="InterPro" id="IPR001452">
    <property type="entry name" value="SH3_domain"/>
</dbReference>
<feature type="compositionally biased region" description="Polar residues" evidence="3">
    <location>
        <begin position="719"/>
        <end position="743"/>
    </location>
</feature>
<feature type="region of interest" description="Disordered" evidence="3">
    <location>
        <begin position="910"/>
        <end position="956"/>
    </location>
</feature>
<evidence type="ECO:0000256" key="2">
    <source>
        <dbReference type="PROSITE-ProRule" id="PRU00192"/>
    </source>
</evidence>
<dbReference type="GO" id="GO:0015630">
    <property type="term" value="C:microtubule cytoskeleton"/>
    <property type="evidence" value="ECO:0007669"/>
    <property type="project" value="TreeGrafter"/>
</dbReference>
<feature type="compositionally biased region" description="Basic and acidic residues" evidence="3">
    <location>
        <begin position="645"/>
        <end position="662"/>
    </location>
</feature>
<dbReference type="EMBL" id="LK056676">
    <property type="protein sequence ID" value="CDU24576.1"/>
    <property type="molecule type" value="Genomic_DNA"/>
</dbReference>
<dbReference type="GO" id="GO:0008104">
    <property type="term" value="P:intracellular protein localization"/>
    <property type="evidence" value="ECO:0007669"/>
    <property type="project" value="TreeGrafter"/>
</dbReference>
<feature type="domain" description="SH3" evidence="4">
    <location>
        <begin position="191"/>
        <end position="252"/>
    </location>
</feature>
<dbReference type="GO" id="GO:0051286">
    <property type="term" value="C:cell tip"/>
    <property type="evidence" value="ECO:0007669"/>
    <property type="project" value="TreeGrafter"/>
</dbReference>
<feature type="compositionally biased region" description="Polar residues" evidence="3">
    <location>
        <begin position="1280"/>
        <end position="1292"/>
    </location>
</feature>
<dbReference type="PROSITE" id="PS50002">
    <property type="entry name" value="SH3"/>
    <property type="match status" value="1"/>
</dbReference>
<feature type="compositionally biased region" description="Low complexity" evidence="3">
    <location>
        <begin position="481"/>
        <end position="498"/>
    </location>
</feature>
<dbReference type="SUPFAM" id="SSF54236">
    <property type="entry name" value="Ubiquitin-like"/>
    <property type="match status" value="1"/>
</dbReference>
<feature type="region of interest" description="Disordered" evidence="3">
    <location>
        <begin position="1522"/>
        <end position="1541"/>
    </location>
</feature>
<evidence type="ECO:0000259" key="5">
    <source>
        <dbReference type="PROSITE" id="PS50200"/>
    </source>
</evidence>
<dbReference type="InterPro" id="IPR053039">
    <property type="entry name" value="Polarity_Bud-Selection_Reg"/>
</dbReference>
<feature type="region of interest" description="Disordered" evidence="3">
    <location>
        <begin position="1472"/>
        <end position="1502"/>
    </location>
</feature>
<feature type="compositionally biased region" description="Low complexity" evidence="3">
    <location>
        <begin position="545"/>
        <end position="554"/>
    </location>
</feature>
<feature type="compositionally biased region" description="Low complexity" evidence="3">
    <location>
        <begin position="1321"/>
        <end position="1333"/>
    </location>
</feature>
<feature type="region of interest" description="Disordered" evidence="3">
    <location>
        <begin position="308"/>
        <end position="664"/>
    </location>
</feature>
<dbReference type="OrthoDB" id="196165at2759"/>
<feature type="region of interest" description="Disordered" evidence="3">
    <location>
        <begin position="1280"/>
        <end position="1333"/>
    </location>
</feature>
<feature type="compositionally biased region" description="Polar residues" evidence="3">
    <location>
        <begin position="508"/>
        <end position="518"/>
    </location>
</feature>
<feature type="compositionally biased region" description="Polar residues" evidence="3">
    <location>
        <begin position="944"/>
        <end position="956"/>
    </location>
</feature>
<feature type="compositionally biased region" description="Polar residues" evidence="3">
    <location>
        <begin position="461"/>
        <end position="472"/>
    </location>
</feature>
<dbReference type="GO" id="GO:0007165">
    <property type="term" value="P:signal transduction"/>
    <property type="evidence" value="ECO:0007669"/>
    <property type="project" value="InterPro"/>
</dbReference>
<name>A0A127ZEU6_9BASI</name>
<evidence type="ECO:0000259" key="4">
    <source>
        <dbReference type="PROSITE" id="PS50002"/>
    </source>
</evidence>
<dbReference type="FunFam" id="3.10.20.90:FF:000460">
    <property type="entry name" value="Tea4"/>
    <property type="match status" value="1"/>
</dbReference>
<organism evidence="6">
    <name type="scientific">Sporisorium scitamineum</name>
    <dbReference type="NCBI Taxonomy" id="49012"/>
    <lineage>
        <taxon>Eukaryota</taxon>
        <taxon>Fungi</taxon>
        <taxon>Dikarya</taxon>
        <taxon>Basidiomycota</taxon>
        <taxon>Ustilaginomycotina</taxon>
        <taxon>Ustilaginomycetes</taxon>
        <taxon>Ustilaginales</taxon>
        <taxon>Ustilaginaceae</taxon>
        <taxon>Sporisorium</taxon>
    </lineage>
</organism>
<dbReference type="Gene3D" id="3.10.20.90">
    <property type="entry name" value="Phosphatidylinositol 3-kinase Catalytic Subunit, Chain A, domain 1"/>
    <property type="match status" value="1"/>
</dbReference>
<dbReference type="SMART" id="SM00314">
    <property type="entry name" value="RA"/>
    <property type="match status" value="1"/>
</dbReference>
<evidence type="ECO:0000256" key="3">
    <source>
        <dbReference type="SAM" id="MobiDB-lite"/>
    </source>
</evidence>
<dbReference type="PROSITE" id="PS50200">
    <property type="entry name" value="RA"/>
    <property type="match status" value="1"/>
</dbReference>
<dbReference type="CDD" id="cd17043">
    <property type="entry name" value="RA"/>
    <property type="match status" value="1"/>
</dbReference>
<proteinExistence type="predicted"/>
<dbReference type="GO" id="GO:0030950">
    <property type="term" value="P:establishment or maintenance of actin cytoskeleton polarity"/>
    <property type="evidence" value="ECO:0007669"/>
    <property type="project" value="TreeGrafter"/>
</dbReference>
<feature type="compositionally biased region" description="Low complexity" evidence="3">
    <location>
        <begin position="565"/>
        <end position="584"/>
    </location>
</feature>
<dbReference type="Gene3D" id="2.30.30.40">
    <property type="entry name" value="SH3 Domains"/>
    <property type="match status" value="1"/>
</dbReference>
<feature type="region of interest" description="Disordered" evidence="3">
    <location>
        <begin position="1178"/>
        <end position="1204"/>
    </location>
</feature>
<feature type="compositionally biased region" description="Polar residues" evidence="3">
    <location>
        <begin position="1472"/>
        <end position="1489"/>
    </location>
</feature>
<feature type="compositionally biased region" description="Basic and acidic residues" evidence="3">
    <location>
        <begin position="339"/>
        <end position="352"/>
    </location>
</feature>
<feature type="region of interest" description="Disordered" evidence="3">
    <location>
        <begin position="165"/>
        <end position="186"/>
    </location>
</feature>
<evidence type="ECO:0008006" key="7">
    <source>
        <dbReference type="Google" id="ProtNLM"/>
    </source>
</evidence>
<feature type="compositionally biased region" description="Acidic residues" evidence="3">
    <location>
        <begin position="165"/>
        <end position="179"/>
    </location>
</feature>
<dbReference type="InterPro" id="IPR036028">
    <property type="entry name" value="SH3-like_dom_sf"/>
</dbReference>
<dbReference type="InterPro" id="IPR000159">
    <property type="entry name" value="RA_dom"/>
</dbReference>
<feature type="domain" description="Ras-associating" evidence="5">
    <location>
        <begin position="769"/>
        <end position="900"/>
    </location>
</feature>